<keyword evidence="4" id="KW-1185">Reference proteome</keyword>
<evidence type="ECO:0000313" key="3">
    <source>
        <dbReference type="EMBL" id="BCN92773.1"/>
    </source>
</evidence>
<dbReference type="InterPro" id="IPR027417">
    <property type="entry name" value="P-loop_NTPase"/>
</dbReference>
<accession>A0ABM7MBL6</accession>
<dbReference type="EMBL" id="AP024202">
    <property type="protein sequence ID" value="BCN92773.1"/>
    <property type="molecule type" value="Genomic_DNA"/>
</dbReference>
<evidence type="ECO:0000256" key="1">
    <source>
        <dbReference type="SAM" id="Coils"/>
    </source>
</evidence>
<reference evidence="3" key="1">
    <citation type="journal article" date="2022" name="Arch. Microbiol.">
        <title>Thiomicrorhabdus immobilis sp. nov., a mesophilic sulfur-oxidizing bacterium isolated from sediment of a brackish lake in northern Japan.</title>
        <authorList>
            <person name="Kojima H."/>
            <person name="Mochizuki J."/>
            <person name="Kanda M."/>
            <person name="Watanabe T."/>
            <person name="Fukui M."/>
        </authorList>
    </citation>
    <scope>NUCLEOTIDE SEQUENCE</scope>
    <source>
        <strain evidence="3">Am19</strain>
    </source>
</reference>
<feature type="domain" description="Endonuclease GajA/Old nuclease/RecF-like AAA" evidence="2">
    <location>
        <begin position="62"/>
        <end position="275"/>
    </location>
</feature>
<dbReference type="Proteomes" id="UP001054820">
    <property type="component" value="Chromosome"/>
</dbReference>
<dbReference type="PANTHER" id="PTHR43581">
    <property type="entry name" value="ATP/GTP PHOSPHATASE"/>
    <property type="match status" value="1"/>
</dbReference>
<evidence type="ECO:0000259" key="2">
    <source>
        <dbReference type="Pfam" id="PF13175"/>
    </source>
</evidence>
<dbReference type="InterPro" id="IPR051396">
    <property type="entry name" value="Bact_Antivir_Def_Nuclease"/>
</dbReference>
<keyword evidence="1" id="KW-0175">Coiled coil</keyword>
<sequence length="381" mass="44202">MINVYIGENGCGKSRILGKFAKSKINSHQPILAIANTVAHKFPLEKKSNDNYFFFEPINELNAKKNFYYSKKRPIIKEALSSSAFTNDDYSFIRTLQSILSYIGYEPSVGIQIELRPLRKPFISKSSIQEDELVKEFEKVSERLQDHNNKVVWLEKEAIFGIKFLEDLELLLQIERSQNRTRPYSYCDVQLFFRKNGREFDFKLASSGEATLIYTAFFLGFHLQKFKNKKVFILIDEPENSLHPKWQRQYIENLRNIFPYYDFEFHIATHSPIFIAGAQKEGALLHRFNGQRFEKLDADTLGIEDSLIDQFGIVTPQNHSLSERCIDLINDVDDKKLSISDALKVVDSFLKSSFDEQQKDFLLGVEDLIKQIPSGKYDGKD</sequence>
<dbReference type="PANTHER" id="PTHR43581:SF2">
    <property type="entry name" value="EXCINUCLEASE ATPASE SUBUNIT"/>
    <property type="match status" value="1"/>
</dbReference>
<dbReference type="Gene3D" id="3.40.50.300">
    <property type="entry name" value="P-loop containing nucleotide triphosphate hydrolases"/>
    <property type="match status" value="1"/>
</dbReference>
<dbReference type="InterPro" id="IPR041685">
    <property type="entry name" value="AAA_GajA/Old/RecF-like"/>
</dbReference>
<dbReference type="Pfam" id="PF13175">
    <property type="entry name" value="AAA_15"/>
    <property type="match status" value="1"/>
</dbReference>
<feature type="coiled-coil region" evidence="1">
    <location>
        <begin position="130"/>
        <end position="157"/>
    </location>
</feature>
<gene>
    <name evidence="3" type="ORF">THMIRHAM_05580</name>
</gene>
<name>A0ABM7MBL6_9GAMM</name>
<proteinExistence type="predicted"/>
<organism evidence="3 4">
    <name type="scientific">Thiomicrorhabdus immobilis</name>
    <dbReference type="NCBI Taxonomy" id="2791037"/>
    <lineage>
        <taxon>Bacteria</taxon>
        <taxon>Pseudomonadati</taxon>
        <taxon>Pseudomonadota</taxon>
        <taxon>Gammaproteobacteria</taxon>
        <taxon>Thiotrichales</taxon>
        <taxon>Piscirickettsiaceae</taxon>
        <taxon>Thiomicrorhabdus</taxon>
    </lineage>
</organism>
<dbReference type="RefSeq" id="WP_237262982.1">
    <property type="nucleotide sequence ID" value="NZ_AP024202.1"/>
</dbReference>
<dbReference type="SUPFAM" id="SSF52540">
    <property type="entry name" value="P-loop containing nucleoside triphosphate hydrolases"/>
    <property type="match status" value="1"/>
</dbReference>
<protein>
    <recommendedName>
        <fullName evidence="2">Endonuclease GajA/Old nuclease/RecF-like AAA domain-containing protein</fullName>
    </recommendedName>
</protein>
<evidence type="ECO:0000313" key="4">
    <source>
        <dbReference type="Proteomes" id="UP001054820"/>
    </source>
</evidence>